<comment type="caution">
    <text evidence="3">The sequence shown here is derived from an EMBL/GenBank/DDBJ whole genome shotgun (WGS) entry which is preliminary data.</text>
</comment>
<evidence type="ECO:0000313" key="4">
    <source>
        <dbReference type="Proteomes" id="UP000321580"/>
    </source>
</evidence>
<dbReference type="AlphaFoldDB" id="A0A5C6RL94"/>
<sequence length="580" mass="60373">MKNFRSLFTTLALALFATAAFAQVKVGDNPTTIDASSVLEVESTTGGFLLPRMTEAQRDAIVSPATGLMIYNLTLSCPQVNDGTPAAPEWNCISGIDASTNGRGIVSSYGTPGCTAGSISGTMTEGVAVSGVTMTIYANVTQVGSYNITAGPVNGVTFSGSGTFAATGCQEIMLTATGTPTAAGSYDYSLNTTPSETVTATVAAAFDPSAITPGVGSLSGKTCFDIALSNNNTNGCAPLTSRTLTQADFTNPATHTQTYTFTPSGTVSNVRFYYINDVGDAVIAISGGDAGDNISTAVTATVNYNTNNNTLALGLTNSNAMTTRIFAVYNINATNNNNPADDRVLALTANVKDCLCGCGVKVSPTEYKQFLCHNLGAHTDVDPHDMAQADAWKLNGAYVQWGRRGPNITGDSRADWVTAGNTSNFAAAPTGSTAATANSGVISGWSATAAPDYAWRTAGGAKTADDPCPAGWRVPTRAEWIAVHSNNYVSRTTPWGGTSSTQYRNALHYGSVSTPKLLTLPAAGSRNFDGSITNRGFIGFYWMSTESLTNAGRLFFTNTDVSPLMSSNRLNGMSIRCIAE</sequence>
<dbReference type="RefSeq" id="WP_147167940.1">
    <property type="nucleotide sequence ID" value="NZ_VOOR01000025.1"/>
</dbReference>
<gene>
    <name evidence="3" type="ORF">FRY97_12815</name>
</gene>
<dbReference type="Proteomes" id="UP000321580">
    <property type="component" value="Unassembled WGS sequence"/>
</dbReference>
<evidence type="ECO:0000313" key="3">
    <source>
        <dbReference type="EMBL" id="TXB62724.1"/>
    </source>
</evidence>
<proteinExistence type="predicted"/>
<dbReference type="InterPro" id="IPR011871">
    <property type="entry name" value="Fib_succ_major"/>
</dbReference>
<dbReference type="EMBL" id="VOOR01000025">
    <property type="protein sequence ID" value="TXB62724.1"/>
    <property type="molecule type" value="Genomic_DNA"/>
</dbReference>
<dbReference type="Pfam" id="PF09603">
    <property type="entry name" value="Fib_succ_major"/>
    <property type="match status" value="1"/>
</dbReference>
<keyword evidence="1" id="KW-0732">Signal</keyword>
<protein>
    <recommendedName>
        <fullName evidence="2">Fibrobacter succinogenes major paralogous domain-containing protein</fullName>
    </recommendedName>
</protein>
<organism evidence="3 4">
    <name type="scientific">Phaeodactylibacter luteus</name>
    <dbReference type="NCBI Taxonomy" id="1564516"/>
    <lineage>
        <taxon>Bacteria</taxon>
        <taxon>Pseudomonadati</taxon>
        <taxon>Bacteroidota</taxon>
        <taxon>Saprospiria</taxon>
        <taxon>Saprospirales</taxon>
        <taxon>Haliscomenobacteraceae</taxon>
        <taxon>Phaeodactylibacter</taxon>
    </lineage>
</organism>
<name>A0A5C6RL94_9BACT</name>
<dbReference type="OrthoDB" id="1453974at2"/>
<evidence type="ECO:0000256" key="1">
    <source>
        <dbReference type="SAM" id="SignalP"/>
    </source>
</evidence>
<accession>A0A5C6RL94</accession>
<feature type="signal peptide" evidence="1">
    <location>
        <begin position="1"/>
        <end position="22"/>
    </location>
</feature>
<feature type="chain" id="PRO_5023058303" description="Fibrobacter succinogenes major paralogous domain-containing protein" evidence="1">
    <location>
        <begin position="23"/>
        <end position="580"/>
    </location>
</feature>
<evidence type="ECO:0000259" key="2">
    <source>
        <dbReference type="Pfam" id="PF09603"/>
    </source>
</evidence>
<reference evidence="3 4" key="1">
    <citation type="submission" date="2019-08" db="EMBL/GenBank/DDBJ databases">
        <title>Genome of Phaeodactylibacter luteus.</title>
        <authorList>
            <person name="Bowman J.P."/>
        </authorList>
    </citation>
    <scope>NUCLEOTIDE SEQUENCE [LARGE SCALE GENOMIC DNA]</scope>
    <source>
        <strain evidence="3 4">KCTC 42180</strain>
    </source>
</reference>
<feature type="domain" description="Fibrobacter succinogenes major paralogous" evidence="2">
    <location>
        <begin position="453"/>
        <end position="578"/>
    </location>
</feature>
<keyword evidence="4" id="KW-1185">Reference proteome</keyword>